<protein>
    <recommendedName>
        <fullName evidence="5">Mitochondrial K+-H+ exchange-related-domain-containing protein</fullName>
    </recommendedName>
</protein>
<dbReference type="EMBL" id="KN833001">
    <property type="protein sequence ID" value="KIM80956.1"/>
    <property type="molecule type" value="Genomic_DNA"/>
</dbReference>
<dbReference type="STRING" id="765440.A0A0C3FP08"/>
<evidence type="ECO:0000256" key="1">
    <source>
        <dbReference type="SAM" id="MobiDB-lite"/>
    </source>
</evidence>
<name>A0A0C3FP08_PILCF</name>
<dbReference type="OrthoDB" id="5562676at2759"/>
<dbReference type="PANTHER" id="PTHR28062">
    <property type="entry name" value="K+-H+ EXCHANGE-LIKE PROTEIN"/>
    <property type="match status" value="1"/>
</dbReference>
<dbReference type="Pfam" id="PF10173">
    <property type="entry name" value="Mit_KHE1"/>
    <property type="match status" value="1"/>
</dbReference>
<dbReference type="AlphaFoldDB" id="A0A0C3FP08"/>
<keyword evidence="2" id="KW-0812">Transmembrane</keyword>
<organism evidence="3 4">
    <name type="scientific">Piloderma croceum (strain F 1598)</name>
    <dbReference type="NCBI Taxonomy" id="765440"/>
    <lineage>
        <taxon>Eukaryota</taxon>
        <taxon>Fungi</taxon>
        <taxon>Dikarya</taxon>
        <taxon>Basidiomycota</taxon>
        <taxon>Agaricomycotina</taxon>
        <taxon>Agaricomycetes</taxon>
        <taxon>Agaricomycetidae</taxon>
        <taxon>Atheliales</taxon>
        <taxon>Atheliaceae</taxon>
        <taxon>Piloderma</taxon>
    </lineage>
</organism>
<evidence type="ECO:0008006" key="5">
    <source>
        <dbReference type="Google" id="ProtNLM"/>
    </source>
</evidence>
<dbReference type="GO" id="GO:1902600">
    <property type="term" value="P:proton transmembrane transport"/>
    <property type="evidence" value="ECO:0007669"/>
    <property type="project" value="TreeGrafter"/>
</dbReference>
<dbReference type="GO" id="GO:0006813">
    <property type="term" value="P:potassium ion transport"/>
    <property type="evidence" value="ECO:0007669"/>
    <property type="project" value="TreeGrafter"/>
</dbReference>
<feature type="compositionally biased region" description="Low complexity" evidence="1">
    <location>
        <begin position="266"/>
        <end position="290"/>
    </location>
</feature>
<reference evidence="4" key="2">
    <citation type="submission" date="2015-01" db="EMBL/GenBank/DDBJ databases">
        <title>Evolutionary Origins and Diversification of the Mycorrhizal Mutualists.</title>
        <authorList>
            <consortium name="DOE Joint Genome Institute"/>
            <consortium name="Mycorrhizal Genomics Consortium"/>
            <person name="Kohler A."/>
            <person name="Kuo A."/>
            <person name="Nagy L.G."/>
            <person name="Floudas D."/>
            <person name="Copeland A."/>
            <person name="Barry K.W."/>
            <person name="Cichocki N."/>
            <person name="Veneault-Fourrey C."/>
            <person name="LaButti K."/>
            <person name="Lindquist E.A."/>
            <person name="Lipzen A."/>
            <person name="Lundell T."/>
            <person name="Morin E."/>
            <person name="Murat C."/>
            <person name="Riley R."/>
            <person name="Ohm R."/>
            <person name="Sun H."/>
            <person name="Tunlid A."/>
            <person name="Henrissat B."/>
            <person name="Grigoriev I.V."/>
            <person name="Hibbett D.S."/>
            <person name="Martin F."/>
        </authorList>
    </citation>
    <scope>NUCLEOTIDE SEQUENCE [LARGE SCALE GENOMIC DNA]</scope>
    <source>
        <strain evidence="4">F 1598</strain>
    </source>
</reference>
<dbReference type="Proteomes" id="UP000054166">
    <property type="component" value="Unassembled WGS sequence"/>
</dbReference>
<sequence>MSVVPKIIRPMRIIALPLTRAAILPTNHSPTNEGGIFDPTLTFYHFQLRSPPGTGLTDRENGKKQGRIKSLVTWVSTKAADTWAGFGRAPEGNWKLRTYQYGERLVDRMDFEELALKGVDPSLGPSITHPQLGSRNEKLAKEAQSNGKTRITIPLVYPPIAHPAATPSTTPHPSLIQLQALLANRKPRHRKGFYTWMMIAPFTAPFMIVPIIPNLPFFFCVWRSWSHYRAYRASQYLENLIDQGAIVPEASEELDKIYAEHDPLQSNTTTSPSDTNTTNPHSSPDSTANPEPAPPPLLLTRAAIPAIVSLFNLTGHSSADMYRALEQARLRSADVGSTRK</sequence>
<proteinExistence type="predicted"/>
<evidence type="ECO:0000313" key="4">
    <source>
        <dbReference type="Proteomes" id="UP000054166"/>
    </source>
</evidence>
<dbReference type="InterPro" id="IPR018786">
    <property type="entry name" value="Mit_KHE1"/>
</dbReference>
<accession>A0A0C3FP08</accession>
<dbReference type="GO" id="GO:0005743">
    <property type="term" value="C:mitochondrial inner membrane"/>
    <property type="evidence" value="ECO:0007669"/>
    <property type="project" value="TreeGrafter"/>
</dbReference>
<evidence type="ECO:0000256" key="2">
    <source>
        <dbReference type="SAM" id="Phobius"/>
    </source>
</evidence>
<feature type="transmembrane region" description="Helical" evidence="2">
    <location>
        <begin position="193"/>
        <end position="212"/>
    </location>
</feature>
<dbReference type="InParanoid" id="A0A0C3FP08"/>
<keyword evidence="2" id="KW-1133">Transmembrane helix</keyword>
<dbReference type="HOGENOM" id="CLU_043838_1_0_1"/>
<gene>
    <name evidence="3" type="ORF">PILCRDRAFT_821813</name>
</gene>
<keyword evidence="2" id="KW-0472">Membrane</keyword>
<feature type="region of interest" description="Disordered" evidence="1">
    <location>
        <begin position="263"/>
        <end position="295"/>
    </location>
</feature>
<reference evidence="3 4" key="1">
    <citation type="submission" date="2014-04" db="EMBL/GenBank/DDBJ databases">
        <authorList>
            <consortium name="DOE Joint Genome Institute"/>
            <person name="Kuo A."/>
            <person name="Tarkka M."/>
            <person name="Buscot F."/>
            <person name="Kohler A."/>
            <person name="Nagy L.G."/>
            <person name="Floudas D."/>
            <person name="Copeland A."/>
            <person name="Barry K.W."/>
            <person name="Cichocki N."/>
            <person name="Veneault-Fourrey C."/>
            <person name="LaButti K."/>
            <person name="Lindquist E.A."/>
            <person name="Lipzen A."/>
            <person name="Lundell T."/>
            <person name="Morin E."/>
            <person name="Murat C."/>
            <person name="Sun H."/>
            <person name="Tunlid A."/>
            <person name="Henrissat B."/>
            <person name="Grigoriev I.V."/>
            <person name="Hibbett D.S."/>
            <person name="Martin F."/>
            <person name="Nordberg H.P."/>
            <person name="Cantor M.N."/>
            <person name="Hua S.X."/>
        </authorList>
    </citation>
    <scope>NUCLEOTIDE SEQUENCE [LARGE SCALE GENOMIC DNA]</scope>
    <source>
        <strain evidence="3 4">F 1598</strain>
    </source>
</reference>
<keyword evidence="4" id="KW-1185">Reference proteome</keyword>
<evidence type="ECO:0000313" key="3">
    <source>
        <dbReference type="EMBL" id="KIM80956.1"/>
    </source>
</evidence>
<dbReference type="PANTHER" id="PTHR28062:SF1">
    <property type="entry name" value="TRANSMEMBRANE PROTEIN"/>
    <property type="match status" value="1"/>
</dbReference>